<gene>
    <name evidence="8" type="ORF">F0U83_07960</name>
</gene>
<dbReference type="AlphaFoldDB" id="A0A5P1RAM8"/>
<reference evidence="8 9" key="1">
    <citation type="journal article" date="2019" name="Biochem. Eng. J.">
        <title>Metabolic engineering of the marine bacteria Neptunomonas concharum for the production of acetoin and meso-2,3-butanediol from acetate.</title>
        <authorList>
            <person name="Li W."/>
            <person name="Pu N."/>
            <person name="Liu C.-X."/>
            <person name="Yuan Q.-P."/>
            <person name="Li Z.-J."/>
        </authorList>
    </citation>
    <scope>NUCLEOTIDE SEQUENCE [LARGE SCALE GENOMIC DNA]</scope>
    <source>
        <strain evidence="8 9">JCM17730</strain>
    </source>
</reference>
<name>A0A5P1RAM8_9GAMM</name>
<dbReference type="GO" id="GO:0055052">
    <property type="term" value="C:ATP-binding cassette (ABC) transporter complex, substrate-binding subunit-containing"/>
    <property type="evidence" value="ECO:0007669"/>
    <property type="project" value="TreeGrafter"/>
</dbReference>
<dbReference type="InterPro" id="IPR047641">
    <property type="entry name" value="ABC_transpr_MalK/UgpC-like"/>
</dbReference>
<keyword evidence="5" id="KW-1278">Translocase</keyword>
<keyword evidence="3" id="KW-0547">Nucleotide-binding</keyword>
<dbReference type="SMART" id="SM00382">
    <property type="entry name" value="AAA"/>
    <property type="match status" value="1"/>
</dbReference>
<dbReference type="InterPro" id="IPR017871">
    <property type="entry name" value="ABC_transporter-like_CS"/>
</dbReference>
<dbReference type="InterPro" id="IPR027417">
    <property type="entry name" value="P-loop_NTPase"/>
</dbReference>
<keyword evidence="9" id="KW-1185">Reference proteome</keyword>
<evidence type="ECO:0000256" key="3">
    <source>
        <dbReference type="ARBA" id="ARBA00022741"/>
    </source>
</evidence>
<evidence type="ECO:0000256" key="1">
    <source>
        <dbReference type="ARBA" id="ARBA00022448"/>
    </source>
</evidence>
<dbReference type="InterPro" id="IPR003593">
    <property type="entry name" value="AAA+_ATPase"/>
</dbReference>
<dbReference type="PANTHER" id="PTHR43875:SF15">
    <property type="entry name" value="TREHALOSE IMPORT ATP-BINDING PROTEIN SUGC"/>
    <property type="match status" value="1"/>
</dbReference>
<protein>
    <submittedName>
        <fullName evidence="8">ABC transporter ATP-binding protein</fullName>
    </submittedName>
</protein>
<evidence type="ECO:0000256" key="6">
    <source>
        <dbReference type="ARBA" id="ARBA00023136"/>
    </source>
</evidence>
<dbReference type="Gene3D" id="2.40.50.100">
    <property type="match status" value="2"/>
</dbReference>
<accession>A0A5P1RAM8</accession>
<dbReference type="RefSeq" id="WP_138987264.1">
    <property type="nucleotide sequence ID" value="NZ_CP043869.1"/>
</dbReference>
<keyword evidence="4 8" id="KW-0067">ATP-binding</keyword>
<dbReference type="Pfam" id="PF08402">
    <property type="entry name" value="TOBE_2"/>
    <property type="match status" value="1"/>
</dbReference>
<dbReference type="Pfam" id="PF00005">
    <property type="entry name" value="ABC_tran"/>
    <property type="match status" value="1"/>
</dbReference>
<dbReference type="GO" id="GO:0016887">
    <property type="term" value="F:ATP hydrolysis activity"/>
    <property type="evidence" value="ECO:0007669"/>
    <property type="project" value="InterPro"/>
</dbReference>
<evidence type="ECO:0000256" key="4">
    <source>
        <dbReference type="ARBA" id="ARBA00022840"/>
    </source>
</evidence>
<evidence type="ECO:0000256" key="5">
    <source>
        <dbReference type="ARBA" id="ARBA00022967"/>
    </source>
</evidence>
<evidence type="ECO:0000313" key="8">
    <source>
        <dbReference type="EMBL" id="QEQ96653.1"/>
    </source>
</evidence>
<keyword evidence="1" id="KW-0813">Transport</keyword>
<proteinExistence type="predicted"/>
<dbReference type="SUPFAM" id="SSF52540">
    <property type="entry name" value="P-loop containing nucleoside triphosphate hydrolases"/>
    <property type="match status" value="1"/>
</dbReference>
<dbReference type="InterPro" id="IPR012340">
    <property type="entry name" value="NA-bd_OB-fold"/>
</dbReference>
<dbReference type="InterPro" id="IPR003439">
    <property type="entry name" value="ABC_transporter-like_ATP-bd"/>
</dbReference>
<keyword evidence="6" id="KW-0472">Membrane</keyword>
<feature type="domain" description="ABC transporter" evidence="7">
    <location>
        <begin position="4"/>
        <end position="234"/>
    </location>
</feature>
<dbReference type="InterPro" id="IPR008995">
    <property type="entry name" value="Mo/tungstate-bd_C_term_dom"/>
</dbReference>
<dbReference type="PANTHER" id="PTHR43875">
    <property type="entry name" value="MALTODEXTRIN IMPORT ATP-BINDING PROTEIN MSMX"/>
    <property type="match status" value="1"/>
</dbReference>
<sequence>MSFLTIQGLSKQFANDYVVDDVNFDVQQGEFIALLGPSGCGKSTTLKMIAGLETPTKGQIFLNSKEITHFSPGKRQLSMVFQSYALFPHLTVRENILFGLKARSVATAEQRKRLSHAVDLVGLGDQLTKKPSQLSGGQCQRVALARAIVSQAPLCLMDEPLSNLDAKLRNEMRTEIRALQKQLGLTVLYVTHDQVEAMSMADRILLLNAGRIEQIGTPKALYNEPASQFVANFIGHPPMNLIRKEHISVGIRPEHIHLKQQVTSTPNAHVVLCDYQGADTLITVDYRGKLLLLSLPGHHLLPEKHPLNIGWKPQHEHHFSLKTGLRVENPHLAVALEARPRDPQTYQPKECSYV</sequence>
<dbReference type="GO" id="GO:0140359">
    <property type="term" value="F:ABC-type transporter activity"/>
    <property type="evidence" value="ECO:0007669"/>
    <property type="project" value="UniProtKB-ARBA"/>
</dbReference>
<dbReference type="SUPFAM" id="SSF50331">
    <property type="entry name" value="MOP-like"/>
    <property type="match status" value="1"/>
</dbReference>
<evidence type="ECO:0000313" key="9">
    <source>
        <dbReference type="Proteomes" id="UP000324760"/>
    </source>
</evidence>
<evidence type="ECO:0000256" key="2">
    <source>
        <dbReference type="ARBA" id="ARBA00022475"/>
    </source>
</evidence>
<dbReference type="Proteomes" id="UP000324760">
    <property type="component" value="Chromosome"/>
</dbReference>
<dbReference type="KEGG" id="ncu:F0U83_07960"/>
<dbReference type="OrthoDB" id="9802264at2"/>
<dbReference type="Gene3D" id="3.40.50.300">
    <property type="entry name" value="P-loop containing nucleotide triphosphate hydrolases"/>
    <property type="match status" value="1"/>
</dbReference>
<dbReference type="PROSITE" id="PS50893">
    <property type="entry name" value="ABC_TRANSPORTER_2"/>
    <property type="match status" value="1"/>
</dbReference>
<dbReference type="PROSITE" id="PS00211">
    <property type="entry name" value="ABC_TRANSPORTER_1"/>
    <property type="match status" value="1"/>
</dbReference>
<dbReference type="Gene3D" id="2.40.50.140">
    <property type="entry name" value="Nucleic acid-binding proteins"/>
    <property type="match status" value="1"/>
</dbReference>
<dbReference type="GO" id="GO:0005524">
    <property type="term" value="F:ATP binding"/>
    <property type="evidence" value="ECO:0007669"/>
    <property type="project" value="UniProtKB-KW"/>
</dbReference>
<organism evidence="8 9">
    <name type="scientific">Neptunomonas concharum</name>
    <dbReference type="NCBI Taxonomy" id="1031538"/>
    <lineage>
        <taxon>Bacteria</taxon>
        <taxon>Pseudomonadati</taxon>
        <taxon>Pseudomonadota</taxon>
        <taxon>Gammaproteobacteria</taxon>
        <taxon>Oceanospirillales</taxon>
        <taxon>Oceanospirillaceae</taxon>
        <taxon>Neptunomonas</taxon>
    </lineage>
</organism>
<evidence type="ECO:0000259" key="7">
    <source>
        <dbReference type="PROSITE" id="PS50893"/>
    </source>
</evidence>
<dbReference type="EMBL" id="CP043869">
    <property type="protein sequence ID" value="QEQ96653.1"/>
    <property type="molecule type" value="Genomic_DNA"/>
</dbReference>
<keyword evidence="2" id="KW-1003">Cell membrane</keyword>
<dbReference type="InterPro" id="IPR013611">
    <property type="entry name" value="Transp-assoc_OB_typ2"/>
</dbReference>
<dbReference type="FunFam" id="3.40.50.300:FF:000042">
    <property type="entry name" value="Maltose/maltodextrin ABC transporter, ATP-binding protein"/>
    <property type="match status" value="1"/>
</dbReference>